<evidence type="ECO:0000313" key="2">
    <source>
        <dbReference type="Proteomes" id="UP000716291"/>
    </source>
</evidence>
<protein>
    <submittedName>
        <fullName evidence="1">Uncharacterized protein</fullName>
    </submittedName>
</protein>
<organism evidence="1 2">
    <name type="scientific">Rhizopus oryzae</name>
    <name type="common">Mucormycosis agent</name>
    <name type="synonym">Rhizopus arrhizus var. delemar</name>
    <dbReference type="NCBI Taxonomy" id="64495"/>
    <lineage>
        <taxon>Eukaryota</taxon>
        <taxon>Fungi</taxon>
        <taxon>Fungi incertae sedis</taxon>
        <taxon>Mucoromycota</taxon>
        <taxon>Mucoromycotina</taxon>
        <taxon>Mucoromycetes</taxon>
        <taxon>Mucorales</taxon>
        <taxon>Mucorineae</taxon>
        <taxon>Rhizopodaceae</taxon>
        <taxon>Rhizopus</taxon>
    </lineage>
</organism>
<comment type="caution">
    <text evidence="1">The sequence shown here is derived from an EMBL/GenBank/DDBJ whole genome shotgun (WGS) entry which is preliminary data.</text>
</comment>
<dbReference type="Gene3D" id="2.40.10.10">
    <property type="entry name" value="Trypsin-like serine proteases"/>
    <property type="match status" value="1"/>
</dbReference>
<accession>A0A9P7BMD9</accession>
<keyword evidence="2" id="KW-1185">Reference proteome</keyword>
<evidence type="ECO:0000313" key="1">
    <source>
        <dbReference type="EMBL" id="KAG1301527.1"/>
    </source>
</evidence>
<reference evidence="1" key="1">
    <citation type="journal article" date="2020" name="Microb. Genom.">
        <title>Genetic diversity of clinical and environmental Mucorales isolates obtained from an investigation of mucormycosis cases among solid organ transplant recipients.</title>
        <authorList>
            <person name="Nguyen M.H."/>
            <person name="Kaul D."/>
            <person name="Muto C."/>
            <person name="Cheng S.J."/>
            <person name="Richter R.A."/>
            <person name="Bruno V.M."/>
            <person name="Liu G."/>
            <person name="Beyhan S."/>
            <person name="Sundermann A.J."/>
            <person name="Mounaud S."/>
            <person name="Pasculle A.W."/>
            <person name="Nierman W.C."/>
            <person name="Driscoll E."/>
            <person name="Cumbie R."/>
            <person name="Clancy C.J."/>
            <person name="Dupont C.L."/>
        </authorList>
    </citation>
    <scope>NUCLEOTIDE SEQUENCE</scope>
    <source>
        <strain evidence="1">GL11</strain>
    </source>
</reference>
<dbReference type="EMBL" id="JAANQT010003023">
    <property type="protein sequence ID" value="KAG1301527.1"/>
    <property type="molecule type" value="Genomic_DNA"/>
</dbReference>
<dbReference type="InterPro" id="IPR043504">
    <property type="entry name" value="Peptidase_S1_PA_chymotrypsin"/>
</dbReference>
<name>A0A9P7BMD9_RHIOR</name>
<dbReference type="AlphaFoldDB" id="A0A9P7BMD9"/>
<dbReference type="SUPFAM" id="SSF50494">
    <property type="entry name" value="Trypsin-like serine proteases"/>
    <property type="match status" value="1"/>
</dbReference>
<sequence length="868" mass="100561">MESSSFISLPTEILDCKMSNSFSLYGSTKPNLSGRQLFPEYWFYGAMESIPFIQNYAYSIVTEEPNLFDEECVPWKNMGVFYDDDVCLLDEKVKFSLETQAPYSCFEILRVCEAGVRLKEKFHVDRLTSYEGIPIQVWRDLCNEEVRLEGEMRPSIDYGKFLDLRYIYALKYASRKLKTWIAILFTFIGAEKLRGAFYESVDALGIRECPFINFRDETIYKKCRASCELRQCSSCLLRLRNDDMARAMIEAVDHRRLVRYYYLYENGGSRKRISLRLELENMAYIISFERWACIVRFLQYAPARSYDNVMQFFVTTPRNYNELEAFEKSFPRASMTNVHSFGMMMEFIRERTFGEIRRGMHDVAFDSPFSSVINIRAMAYKVMDFVKYFEVAFHKIKDPNFFREYGRQERSLRTIGRLHPRSYYTASEFERFEMDDFSIGCETTASIVSERIRCAELEYTLGIIAFDYKKFKFPGKRMSRSNIVYEPHGVSVTSSYVEQLPVTYRTSFGVFPSTKVSVFDYSTQAERVVEGDPEKLLLDIEKVRAYWKIAKKEFEFSDEKDFEDYLGEKSKSVAISKAVEEISTDEGWIDTLSRDCVPYKMSEDTVVFARFSKMCACKRRCTCIPRPYLMDSAINVVRSPFSVNKGPGIVSLGNKFRRSLTAAAVLYYRGRFLGMGVREDHNVFFPAHVVAKIESRNIEVIFYDIEGNILTDTMKVKIENAPMDVGVGVLKSFSRVSKRLKGKSATIKWSSITTRYMNNNSKGYYVLDAKFPSICERMLCEASDTEISRYEVDRVVNIDKDFMYGDISLNPGDSGTALFDKNGVVVGMYLGRLMYVKSDDLSVNKSKQAIGKSVFIKFSAIDKCLFLY</sequence>
<gene>
    <name evidence="1" type="ORF">G6F64_011718</name>
</gene>
<proteinExistence type="predicted"/>
<dbReference type="Proteomes" id="UP000716291">
    <property type="component" value="Unassembled WGS sequence"/>
</dbReference>
<dbReference type="OrthoDB" id="2293045at2759"/>
<dbReference type="InterPro" id="IPR009003">
    <property type="entry name" value="Peptidase_S1_PA"/>
</dbReference>